<evidence type="ECO:0000313" key="1">
    <source>
        <dbReference type="EMBL" id="SYX84443.1"/>
    </source>
</evidence>
<evidence type="ECO:0000313" key="2">
    <source>
        <dbReference type="Proteomes" id="UP000304148"/>
    </source>
</evidence>
<organism evidence="1 2">
    <name type="scientific">Paenibacillus alvei</name>
    <name type="common">Bacillus alvei</name>
    <dbReference type="NCBI Taxonomy" id="44250"/>
    <lineage>
        <taxon>Bacteria</taxon>
        <taxon>Bacillati</taxon>
        <taxon>Bacillota</taxon>
        <taxon>Bacilli</taxon>
        <taxon>Bacillales</taxon>
        <taxon>Paenibacillaceae</taxon>
        <taxon>Paenibacillus</taxon>
    </lineage>
</organism>
<sequence length="164" mass="17534">MAAIALNGHRTAQSIKSGHVTYDIERYEDYWCAERDPDTKECTDRRGDRWYSDGSGSTNALIKGNIQSSLTSICVNGTPICVAGDSIDENWTASPPVPSNTSHTRYVNIRPGTSDSGRGYIAAGNNSNVYANGKLIAVQGSTVTTHLNNATTIQEGNQSVHIGG</sequence>
<dbReference type="AlphaFoldDB" id="A0A383RCA6"/>
<dbReference type="Proteomes" id="UP000304148">
    <property type="component" value="Chromosome"/>
</dbReference>
<dbReference type="EMBL" id="LS992241">
    <property type="protein sequence ID" value="SYX84443.1"/>
    <property type="molecule type" value="Genomic_DNA"/>
</dbReference>
<name>A0A383RCA6_PAEAL</name>
<accession>A0A383RCA6</accession>
<dbReference type="RefSeq" id="WP_138186365.1">
    <property type="nucleotide sequence ID" value="NZ_LS992241.1"/>
</dbReference>
<proteinExistence type="predicted"/>
<dbReference type="Gene3D" id="2.60.200.60">
    <property type="match status" value="1"/>
</dbReference>
<protein>
    <submittedName>
        <fullName evidence="1">Uncharacterized protein</fullName>
    </submittedName>
</protein>
<reference evidence="2" key="1">
    <citation type="submission" date="2018-08" db="EMBL/GenBank/DDBJ databases">
        <authorList>
            <person name="Chevrot R."/>
        </authorList>
    </citation>
    <scope>NUCLEOTIDE SEQUENCE [LARGE SCALE GENOMIC DNA]</scope>
</reference>
<gene>
    <name evidence="1" type="ORF">PBLR_12865</name>
</gene>